<protein>
    <recommendedName>
        <fullName evidence="4">DUF4625 domain-containing protein</fullName>
    </recommendedName>
</protein>
<reference evidence="2 3" key="1">
    <citation type="submission" date="2012-12" db="EMBL/GenBank/DDBJ databases">
        <title>Genome assembly of Fulvivirga imtechensis AK7.</title>
        <authorList>
            <person name="Nupur N."/>
            <person name="Khatri I."/>
            <person name="Kumar R."/>
            <person name="Subramanian S."/>
            <person name="Pinnaka A."/>
        </authorList>
    </citation>
    <scope>NUCLEOTIDE SEQUENCE [LARGE SCALE GENOMIC DNA]</scope>
    <source>
        <strain evidence="2 3">AK7</strain>
    </source>
</reference>
<organism evidence="2 3">
    <name type="scientific">Fulvivirga imtechensis AK7</name>
    <dbReference type="NCBI Taxonomy" id="1237149"/>
    <lineage>
        <taxon>Bacteria</taxon>
        <taxon>Pseudomonadati</taxon>
        <taxon>Bacteroidota</taxon>
        <taxon>Cytophagia</taxon>
        <taxon>Cytophagales</taxon>
        <taxon>Fulvivirgaceae</taxon>
        <taxon>Fulvivirga</taxon>
    </lineage>
</organism>
<keyword evidence="3" id="KW-1185">Reference proteome</keyword>
<dbReference type="PROSITE" id="PS51257">
    <property type="entry name" value="PROKAR_LIPOPROTEIN"/>
    <property type="match status" value="1"/>
</dbReference>
<dbReference type="STRING" id="1237149.C900_05684"/>
<dbReference type="Proteomes" id="UP000011135">
    <property type="component" value="Unassembled WGS sequence"/>
</dbReference>
<keyword evidence="1" id="KW-0732">Signal</keyword>
<sequence length="139" mass="15459">MMNNYKRIYFIAAWMLLTIIACDENDVLPGHSVVGEAYATNVDFTVDNNNPVVGETVEITLSYVNYSEDPIASVTFLQRIDGGSRTEISSMDENNAPIDEEVVRTFDYTVPAGAKVTIFVELRSAKAFPQVEKIELSVQ</sequence>
<evidence type="ECO:0000256" key="1">
    <source>
        <dbReference type="SAM" id="SignalP"/>
    </source>
</evidence>
<dbReference type="EMBL" id="AMZN01000089">
    <property type="protein sequence ID" value="ELR68858.1"/>
    <property type="molecule type" value="Genomic_DNA"/>
</dbReference>
<feature type="chain" id="PRO_5003993849" description="DUF4625 domain-containing protein" evidence="1">
    <location>
        <begin position="24"/>
        <end position="139"/>
    </location>
</feature>
<accession>L8JKW8</accession>
<dbReference type="AlphaFoldDB" id="L8JKW8"/>
<name>L8JKW8_9BACT</name>
<proteinExistence type="predicted"/>
<evidence type="ECO:0008006" key="4">
    <source>
        <dbReference type="Google" id="ProtNLM"/>
    </source>
</evidence>
<gene>
    <name evidence="2" type="ORF">C900_05684</name>
</gene>
<dbReference type="RefSeq" id="WP_009582794.1">
    <property type="nucleotide sequence ID" value="NZ_AMZN01000089.1"/>
</dbReference>
<feature type="signal peptide" evidence="1">
    <location>
        <begin position="1"/>
        <end position="23"/>
    </location>
</feature>
<evidence type="ECO:0000313" key="2">
    <source>
        <dbReference type="EMBL" id="ELR68858.1"/>
    </source>
</evidence>
<comment type="caution">
    <text evidence="2">The sequence shown here is derived from an EMBL/GenBank/DDBJ whole genome shotgun (WGS) entry which is preliminary data.</text>
</comment>
<evidence type="ECO:0000313" key="3">
    <source>
        <dbReference type="Proteomes" id="UP000011135"/>
    </source>
</evidence>